<accession>A0ABQ5K4Y3</accession>
<dbReference type="InterPro" id="IPR043162">
    <property type="entry name" value="DOCK_C_lobe_C"/>
</dbReference>
<sequence length="1089" mass="123181">EEEEEERRDGSGDSLRSSKEKNTIPNAEKYPELAELTEKEKVKDWVQVRNEVEEQCRMLLYICVWIVRFADNVDVDIICSSEVMLYGLLDVLPCVCVVCGISGLQKAQKVFSRKVVSKELVKTLKTVHSNSSHERKRIKSDSLFIGGSKEDEGVGMYFVVWKRKLFSQEVCIIVVRLLRMLCAVRMSQLKSRQISKFSDKIFITLHTLLSIKFPLRATLRVLQVCVELFTHTHKLLFGKYHSTSAKIIQELTSLCTNSIPCIRLNATSVLFFLLRCAFFTESFCGVNDAFTRTAMDVTVSVSRCISQICLDINKVRNLQASMAHVQNLRQRMATFDTDSEAFCESIRTLFDKRLQTIMKAVLKMTGGLTSEQNILCSYEADTMLLLRQSMADAFSNVPVLRFTWLNNLAVAYEEVEHFGELGMVKISIASLISEFIVVDKTVEDVIYERIGIRSVDNDGEGDTTQHSKHASAGSISASQSFSFDNSSSEVKRSSSSTPSKRDPGKFTLSHALLPSLQRILYSLTKQCPHASAKNLLVNSNKKTHVPRFVCTSSSLTPSVSTIRDMRKTHKRTPSFVTGGLNSQSFSIGKTDVFNHHELFNALISADAAFAKAKFPELCVLVCESAMIATERLKLTKKTKEWAQKKYERIQQTLRFKKMGVSLKAPKIMFYHVVVYGSDLDEFSVGEFIIRENVIISVMREKLKKWGERRGRVNFILKSAHISVADIDPNKVTIQLSSVDPLYPPFHSLETAKPVPLFAPLSSNHLAEALEEGVREQTTSEVKRVDPKKDNSSILGSKPSHQEFHDHKDAQRSAFYDNMESKIVNPRTSRFLKSVGVRYFMCKRALAKDWIDGLEGVANDVHRNCAFYDNMESKIVNPRTSRFLKSVGVGYFMCKRALAKDWIDGLEGVANDVHRNWSVLCIYEVAHPFPYTLPQQRVIRRYEQLLNPLKTAIEDIRTQVSRCKNVAMISEIDTIQHALQGALLTSVNVGPKVLIKAFLTEGNRNKLVEAGYKDDVEEFASCCCAFMYYADIGVRNGMDILNKEKSEEKKPLQKQLKIGQHDLLFEISEILGIKTDVIMEIGRSYDVSIL</sequence>
<feature type="compositionally biased region" description="Low complexity" evidence="1">
    <location>
        <begin position="470"/>
        <end position="498"/>
    </location>
</feature>
<dbReference type="InterPro" id="IPR046773">
    <property type="entry name" value="DOCKER_Lobe_C"/>
</dbReference>
<dbReference type="PANTHER" id="PTHR23317">
    <property type="entry name" value="DEDICATOR OF CYTOKINESIS DOCK"/>
    <property type="match status" value="1"/>
</dbReference>
<evidence type="ECO:0000256" key="1">
    <source>
        <dbReference type="SAM" id="MobiDB-lite"/>
    </source>
</evidence>
<evidence type="ECO:0000313" key="5">
    <source>
        <dbReference type="Proteomes" id="UP001057375"/>
    </source>
</evidence>
<dbReference type="Pfam" id="PF20421">
    <property type="entry name" value="DHR-2_Lobe_C"/>
    <property type="match status" value="1"/>
</dbReference>
<dbReference type="InterPro" id="IPR026791">
    <property type="entry name" value="DOCK"/>
</dbReference>
<organism evidence="4 5">
    <name type="scientific">Aduncisulcus paluster</name>
    <dbReference type="NCBI Taxonomy" id="2918883"/>
    <lineage>
        <taxon>Eukaryota</taxon>
        <taxon>Metamonada</taxon>
        <taxon>Carpediemonas-like organisms</taxon>
        <taxon>Aduncisulcus</taxon>
    </lineage>
</organism>
<dbReference type="Pfam" id="PF06920">
    <property type="entry name" value="DHR-2_Lobe_A"/>
    <property type="match status" value="1"/>
</dbReference>
<feature type="compositionally biased region" description="Basic and acidic residues" evidence="1">
    <location>
        <begin position="780"/>
        <end position="790"/>
    </location>
</feature>
<feature type="domain" description="DOCKER Lobe C" evidence="3">
    <location>
        <begin position="970"/>
        <end position="1068"/>
    </location>
</feature>
<gene>
    <name evidence="4" type="ORF">ADUPG1_012962</name>
</gene>
<dbReference type="EMBL" id="BQXS01012574">
    <property type="protein sequence ID" value="GKT25207.1"/>
    <property type="molecule type" value="Genomic_DNA"/>
</dbReference>
<feature type="domain" description="DOCKER Lobe A" evidence="2">
    <location>
        <begin position="389"/>
        <end position="439"/>
    </location>
</feature>
<protein>
    <submittedName>
        <fullName evidence="4">Dedicator of cytokinesis like protein</fullName>
    </submittedName>
</protein>
<name>A0ABQ5K4Y3_9EUKA</name>
<dbReference type="Gene3D" id="1.25.40.410">
    <property type="match status" value="1"/>
</dbReference>
<feature type="non-terminal residue" evidence="4">
    <location>
        <position position="1"/>
    </location>
</feature>
<evidence type="ECO:0000313" key="4">
    <source>
        <dbReference type="EMBL" id="GKT25207.1"/>
    </source>
</evidence>
<dbReference type="Proteomes" id="UP001057375">
    <property type="component" value="Unassembled WGS sequence"/>
</dbReference>
<dbReference type="PANTHER" id="PTHR23317:SF76">
    <property type="entry name" value="LD20667P"/>
    <property type="match status" value="1"/>
</dbReference>
<feature type="region of interest" description="Disordered" evidence="1">
    <location>
        <begin position="773"/>
        <end position="807"/>
    </location>
</feature>
<dbReference type="InterPro" id="IPR046769">
    <property type="entry name" value="DOCKER_Lobe_A"/>
</dbReference>
<evidence type="ECO:0000259" key="3">
    <source>
        <dbReference type="Pfam" id="PF20421"/>
    </source>
</evidence>
<comment type="caution">
    <text evidence="4">The sequence shown here is derived from an EMBL/GenBank/DDBJ whole genome shotgun (WGS) entry which is preliminary data.</text>
</comment>
<keyword evidence="5" id="KW-1185">Reference proteome</keyword>
<dbReference type="Gene3D" id="1.20.58.740">
    <property type="match status" value="1"/>
</dbReference>
<feature type="compositionally biased region" description="Basic and acidic residues" evidence="1">
    <location>
        <begin position="7"/>
        <end position="22"/>
    </location>
</feature>
<feature type="region of interest" description="Disordered" evidence="1">
    <location>
        <begin position="1"/>
        <end position="29"/>
    </location>
</feature>
<evidence type="ECO:0000259" key="2">
    <source>
        <dbReference type="Pfam" id="PF06920"/>
    </source>
</evidence>
<reference evidence="4" key="1">
    <citation type="submission" date="2022-03" db="EMBL/GenBank/DDBJ databases">
        <title>Draft genome sequence of Aduncisulcus paluster, a free-living microaerophilic Fornicata.</title>
        <authorList>
            <person name="Yuyama I."/>
            <person name="Kume K."/>
            <person name="Tamura T."/>
            <person name="Inagaki Y."/>
            <person name="Hashimoto T."/>
        </authorList>
    </citation>
    <scope>NUCLEOTIDE SEQUENCE</scope>
    <source>
        <strain evidence="4">NY0171</strain>
    </source>
</reference>
<proteinExistence type="predicted"/>
<feature type="region of interest" description="Disordered" evidence="1">
    <location>
        <begin position="457"/>
        <end position="506"/>
    </location>
</feature>
<dbReference type="InterPro" id="IPR043161">
    <property type="entry name" value="DOCK_C_lobe_A"/>
</dbReference>